<evidence type="ECO:0000313" key="2">
    <source>
        <dbReference type="Proteomes" id="UP001392318"/>
    </source>
</evidence>
<reference evidence="1" key="1">
    <citation type="submission" date="2024-01" db="EMBL/GenBank/DDBJ databases">
        <title>The diversity of rhizobia nodulating Mimosa spp. in eleven states of Brazil covering several biomes is determined by host plant, location, and edaphic factors.</title>
        <authorList>
            <person name="Rouws L."/>
            <person name="Barauna A."/>
            <person name="Beukes C."/>
            <person name="De Faria S.M."/>
            <person name="Gross E."/>
            <person name="Dos Reis Junior F.B."/>
            <person name="Simon M."/>
            <person name="Maluk M."/>
            <person name="Odee D.W."/>
            <person name="Kenicer G."/>
            <person name="Young J.P.W."/>
            <person name="Reis V.M."/>
            <person name="Zilli J."/>
            <person name="James E.K."/>
        </authorList>
    </citation>
    <scope>NUCLEOTIDE SEQUENCE</scope>
    <source>
        <strain evidence="1">JPY452</strain>
    </source>
</reference>
<keyword evidence="2" id="KW-1185">Reference proteome</keyword>
<sequence>MITATFNARLVDRMQKLAYSLPIQCPWWKFSAIGTRCVDNIKAILRVALIGAEPQKGAQVRNRMLKGLAAKMLAGLVDKGQSAQGGASNRRSTGRR</sequence>
<dbReference type="EMBL" id="JAYMRU010000016">
    <property type="protein sequence ID" value="MEM5402810.1"/>
    <property type="molecule type" value="Genomic_DNA"/>
</dbReference>
<protein>
    <submittedName>
        <fullName evidence="1">Uncharacterized protein</fullName>
    </submittedName>
</protein>
<evidence type="ECO:0000313" key="1">
    <source>
        <dbReference type="EMBL" id="MEM5402810.1"/>
    </source>
</evidence>
<accession>A0ACC6RPS0</accession>
<name>A0ACC6RPS0_9BURK</name>
<dbReference type="Proteomes" id="UP001392318">
    <property type="component" value="Unassembled WGS sequence"/>
</dbReference>
<proteinExistence type="predicted"/>
<comment type="caution">
    <text evidence="1">The sequence shown here is derived from an EMBL/GenBank/DDBJ whole genome shotgun (WGS) entry which is preliminary data.</text>
</comment>
<gene>
    <name evidence="1" type="ORF">VSR83_22455</name>
</gene>
<organism evidence="1 2">
    <name type="scientific">Paraburkholderia unamae</name>
    <dbReference type="NCBI Taxonomy" id="219649"/>
    <lineage>
        <taxon>Bacteria</taxon>
        <taxon>Pseudomonadati</taxon>
        <taxon>Pseudomonadota</taxon>
        <taxon>Betaproteobacteria</taxon>
        <taxon>Burkholderiales</taxon>
        <taxon>Burkholderiaceae</taxon>
        <taxon>Paraburkholderia</taxon>
    </lineage>
</organism>